<comment type="similarity">
    <text evidence="2">Belongs to the tRNA nucleotidyltransferase/poly(A) polymerase family.</text>
</comment>
<dbReference type="GO" id="GO:0000049">
    <property type="term" value="F:tRNA binding"/>
    <property type="evidence" value="ECO:0007669"/>
    <property type="project" value="UniProtKB-KW"/>
</dbReference>
<evidence type="ECO:0000313" key="13">
    <source>
        <dbReference type="EMBL" id="GAI75094.1"/>
    </source>
</evidence>
<evidence type="ECO:0000256" key="8">
    <source>
        <dbReference type="ARBA" id="ARBA00022741"/>
    </source>
</evidence>
<sequence length="323" mass="35724">MQQRMEKVLKLYPEAQTSLLLNKVHLFLAELGVESYLVGGFVRDTLLGRDTADIDITVAPDALEIARKLAAALGGKYVLLDETNRIGRVILVNEANQRELDFSTFKGSIEQDLAQRDFTIDAMAIDLGQLGQGYTELQLIDPFNGLADLNQGVIRMVSETAFPSDAARLLRAVRLAAELGFSIEEQTESLIRRYCHLLAGVAGERIREELLRLLALPQAGQFLAYLDELGLLTVMIPELAQTKGVVQPKEHFWNVFDHSIKTVVATGFLLRQDTWEYNSADVLAVTPWSEVLAQHFALGVSQGSTRGSLLKLAALLHDIAKPQ</sequence>
<evidence type="ECO:0000256" key="7">
    <source>
        <dbReference type="ARBA" id="ARBA00022723"/>
    </source>
</evidence>
<keyword evidence="8" id="KW-0547">Nucleotide-binding</keyword>
<evidence type="ECO:0000256" key="4">
    <source>
        <dbReference type="ARBA" id="ARBA00022679"/>
    </source>
</evidence>
<name>X1T502_9ZZZZ</name>
<keyword evidence="6" id="KW-0548">Nucleotidyltransferase</keyword>
<evidence type="ECO:0000256" key="2">
    <source>
        <dbReference type="ARBA" id="ARBA00007265"/>
    </source>
</evidence>
<dbReference type="Gene3D" id="1.10.3090.10">
    <property type="entry name" value="cca-adding enzyme, domain 2"/>
    <property type="match status" value="1"/>
</dbReference>
<keyword evidence="10" id="KW-0694">RNA-binding</keyword>
<evidence type="ECO:0000256" key="6">
    <source>
        <dbReference type="ARBA" id="ARBA00022695"/>
    </source>
</evidence>
<dbReference type="Pfam" id="PF01743">
    <property type="entry name" value="PolyA_pol"/>
    <property type="match status" value="1"/>
</dbReference>
<dbReference type="SUPFAM" id="SSF81301">
    <property type="entry name" value="Nucleotidyltransferase"/>
    <property type="match status" value="1"/>
</dbReference>
<evidence type="ECO:0000256" key="10">
    <source>
        <dbReference type="ARBA" id="ARBA00022884"/>
    </source>
</evidence>
<dbReference type="PANTHER" id="PTHR47545">
    <property type="entry name" value="MULTIFUNCTIONAL CCA PROTEIN"/>
    <property type="match status" value="1"/>
</dbReference>
<dbReference type="CDD" id="cd05398">
    <property type="entry name" value="NT_ClassII-CCAase"/>
    <property type="match status" value="1"/>
</dbReference>
<dbReference type="InterPro" id="IPR043519">
    <property type="entry name" value="NT_sf"/>
</dbReference>
<evidence type="ECO:0000259" key="11">
    <source>
        <dbReference type="Pfam" id="PF01743"/>
    </source>
</evidence>
<evidence type="ECO:0008006" key="14">
    <source>
        <dbReference type="Google" id="ProtNLM"/>
    </source>
</evidence>
<evidence type="ECO:0000256" key="9">
    <source>
        <dbReference type="ARBA" id="ARBA00022842"/>
    </source>
</evidence>
<keyword evidence="9" id="KW-0460">Magnesium</keyword>
<dbReference type="GO" id="GO:0046872">
    <property type="term" value="F:metal ion binding"/>
    <property type="evidence" value="ECO:0007669"/>
    <property type="project" value="UniProtKB-KW"/>
</dbReference>
<dbReference type="Gene3D" id="3.30.460.10">
    <property type="entry name" value="Beta Polymerase, domain 2"/>
    <property type="match status" value="1"/>
</dbReference>
<keyword evidence="3" id="KW-0820">tRNA-binding</keyword>
<dbReference type="InterPro" id="IPR032828">
    <property type="entry name" value="PolyA_RNA-bd"/>
</dbReference>
<dbReference type="GO" id="GO:0016779">
    <property type="term" value="F:nucleotidyltransferase activity"/>
    <property type="evidence" value="ECO:0007669"/>
    <property type="project" value="UniProtKB-KW"/>
</dbReference>
<comment type="cofactor">
    <cofactor evidence="1">
        <name>Mg(2+)</name>
        <dbReference type="ChEBI" id="CHEBI:18420"/>
    </cofactor>
</comment>
<evidence type="ECO:0000256" key="5">
    <source>
        <dbReference type="ARBA" id="ARBA00022694"/>
    </source>
</evidence>
<dbReference type="GO" id="GO:0000166">
    <property type="term" value="F:nucleotide binding"/>
    <property type="evidence" value="ECO:0007669"/>
    <property type="project" value="UniProtKB-KW"/>
</dbReference>
<reference evidence="13" key="1">
    <citation type="journal article" date="2014" name="Front. Microbiol.">
        <title>High frequency of phylogenetically diverse reductive dehalogenase-homologous genes in deep subseafloor sedimentary metagenomes.</title>
        <authorList>
            <person name="Kawai M."/>
            <person name="Futagami T."/>
            <person name="Toyoda A."/>
            <person name="Takaki Y."/>
            <person name="Nishi S."/>
            <person name="Hori S."/>
            <person name="Arai W."/>
            <person name="Tsubouchi T."/>
            <person name="Morono Y."/>
            <person name="Uchiyama I."/>
            <person name="Ito T."/>
            <person name="Fujiyama A."/>
            <person name="Inagaki F."/>
            <person name="Takami H."/>
        </authorList>
    </citation>
    <scope>NUCLEOTIDE SEQUENCE</scope>
    <source>
        <strain evidence="13">Expedition CK06-06</strain>
    </source>
</reference>
<evidence type="ECO:0000256" key="3">
    <source>
        <dbReference type="ARBA" id="ARBA00022555"/>
    </source>
</evidence>
<keyword evidence="4" id="KW-0808">Transferase</keyword>
<dbReference type="GO" id="GO:0008033">
    <property type="term" value="P:tRNA processing"/>
    <property type="evidence" value="ECO:0007669"/>
    <property type="project" value="UniProtKB-KW"/>
</dbReference>
<dbReference type="InterPro" id="IPR050124">
    <property type="entry name" value="tRNA_CCA-adding_enzyme"/>
</dbReference>
<evidence type="ECO:0000259" key="12">
    <source>
        <dbReference type="Pfam" id="PF12627"/>
    </source>
</evidence>
<dbReference type="PANTHER" id="PTHR47545:SF2">
    <property type="entry name" value="CC-ADDING TRNA NUCLEOTIDYLTRANSFERASE"/>
    <property type="match status" value="1"/>
</dbReference>
<accession>X1T502</accession>
<keyword evidence="7" id="KW-0479">Metal-binding</keyword>
<feature type="non-terminal residue" evidence="13">
    <location>
        <position position="323"/>
    </location>
</feature>
<feature type="domain" description="tRNA nucleotidyltransferase/poly(A) polymerase RNA and SrmB- binding" evidence="12">
    <location>
        <begin position="180"/>
        <end position="240"/>
    </location>
</feature>
<dbReference type="SUPFAM" id="SSF81891">
    <property type="entry name" value="Poly A polymerase C-terminal region-like"/>
    <property type="match status" value="1"/>
</dbReference>
<evidence type="ECO:0000256" key="1">
    <source>
        <dbReference type="ARBA" id="ARBA00001946"/>
    </source>
</evidence>
<proteinExistence type="inferred from homology"/>
<organism evidence="13">
    <name type="scientific">marine sediment metagenome</name>
    <dbReference type="NCBI Taxonomy" id="412755"/>
    <lineage>
        <taxon>unclassified sequences</taxon>
        <taxon>metagenomes</taxon>
        <taxon>ecological metagenomes</taxon>
    </lineage>
</organism>
<dbReference type="InterPro" id="IPR002646">
    <property type="entry name" value="PolA_pol_head_dom"/>
</dbReference>
<keyword evidence="5" id="KW-0819">tRNA processing</keyword>
<feature type="domain" description="Poly A polymerase head" evidence="11">
    <location>
        <begin position="36"/>
        <end position="155"/>
    </location>
</feature>
<dbReference type="EMBL" id="BARW01006384">
    <property type="protein sequence ID" value="GAI75094.1"/>
    <property type="molecule type" value="Genomic_DNA"/>
</dbReference>
<protein>
    <recommendedName>
        <fullName evidence="14">CCA tRNA nucleotidyltransferase</fullName>
    </recommendedName>
</protein>
<dbReference type="AlphaFoldDB" id="X1T502"/>
<gene>
    <name evidence="13" type="ORF">S12H4_13404</name>
</gene>
<comment type="caution">
    <text evidence="13">The sequence shown here is derived from an EMBL/GenBank/DDBJ whole genome shotgun (WGS) entry which is preliminary data.</text>
</comment>
<dbReference type="Pfam" id="PF12627">
    <property type="entry name" value="PolyA_pol_RNAbd"/>
    <property type="match status" value="1"/>
</dbReference>